<dbReference type="Pfam" id="PF01636">
    <property type="entry name" value="APH"/>
    <property type="match status" value="1"/>
</dbReference>
<keyword evidence="3" id="KW-1185">Reference proteome</keyword>
<keyword evidence="2" id="KW-0808">Transferase</keyword>
<dbReference type="Proteomes" id="UP000317043">
    <property type="component" value="Unassembled WGS sequence"/>
</dbReference>
<sequence length="207" mass="23055">MELIATGRDADVFAIDHHRVLRRYRHYPVPEREVRVMRHLTDTGFPVPRVHDVAGNDLVLQRLHGPTLATSDVTEPGRLLAEVHNRLHSLAAPTWLGEGAAILHLDLHPLNVIVTDDGPHVIDWTNVDSGDPASDVADTVAILRAVDVDTIGIPGFAQQRDQLLEQFLAHIDHDPAPRMPEAATRRLDNPNLTESELRRLRDLIKSG</sequence>
<feature type="domain" description="Aminoglycoside phosphotransferase" evidence="1">
    <location>
        <begin position="77"/>
        <end position="162"/>
    </location>
</feature>
<dbReference type="InterPro" id="IPR002575">
    <property type="entry name" value="Aminoglycoside_PTrfase"/>
</dbReference>
<proteinExistence type="predicted"/>
<comment type="caution">
    <text evidence="2">The sequence shown here is derived from an EMBL/GenBank/DDBJ whole genome shotgun (WGS) entry which is preliminary data.</text>
</comment>
<dbReference type="Gene3D" id="3.90.1200.10">
    <property type="match status" value="1"/>
</dbReference>
<dbReference type="InterPro" id="IPR051678">
    <property type="entry name" value="AGP_Transferase"/>
</dbReference>
<evidence type="ECO:0000313" key="2">
    <source>
        <dbReference type="EMBL" id="TQL75456.1"/>
    </source>
</evidence>
<dbReference type="EMBL" id="VFOW01000001">
    <property type="protein sequence ID" value="TQL75456.1"/>
    <property type="molecule type" value="Genomic_DNA"/>
</dbReference>
<organism evidence="2 3">
    <name type="scientific">Stackebrandtia endophytica</name>
    <dbReference type="NCBI Taxonomy" id="1496996"/>
    <lineage>
        <taxon>Bacteria</taxon>
        <taxon>Bacillati</taxon>
        <taxon>Actinomycetota</taxon>
        <taxon>Actinomycetes</taxon>
        <taxon>Glycomycetales</taxon>
        <taxon>Glycomycetaceae</taxon>
        <taxon>Stackebrandtia</taxon>
    </lineage>
</organism>
<protein>
    <submittedName>
        <fullName evidence="2">Phosphotransferase family enzyme</fullName>
    </submittedName>
</protein>
<dbReference type="GO" id="GO:0004674">
    <property type="term" value="F:protein serine/threonine kinase activity"/>
    <property type="evidence" value="ECO:0007669"/>
    <property type="project" value="UniProtKB-KW"/>
</dbReference>
<evidence type="ECO:0000259" key="1">
    <source>
        <dbReference type="Pfam" id="PF01636"/>
    </source>
</evidence>
<dbReference type="PANTHER" id="PTHR21310">
    <property type="entry name" value="AMINOGLYCOSIDE PHOSPHOTRANSFERASE-RELATED-RELATED"/>
    <property type="match status" value="1"/>
</dbReference>
<dbReference type="InParanoid" id="A0A543ASC4"/>
<gene>
    <name evidence="2" type="ORF">FB566_0961</name>
</gene>
<name>A0A543ASC4_9ACTN</name>
<evidence type="ECO:0000313" key="3">
    <source>
        <dbReference type="Proteomes" id="UP000317043"/>
    </source>
</evidence>
<dbReference type="PANTHER" id="PTHR21310:SF40">
    <property type="entry name" value="AMINOGLYCOSIDE PHOSPHOTRANSFERASE DOMAIN-CONTAINING PROTEIN-RELATED"/>
    <property type="match status" value="1"/>
</dbReference>
<reference evidence="2 3" key="1">
    <citation type="submission" date="2019-06" db="EMBL/GenBank/DDBJ databases">
        <title>Sequencing the genomes of 1000 actinobacteria strains.</title>
        <authorList>
            <person name="Klenk H.-P."/>
        </authorList>
    </citation>
    <scope>NUCLEOTIDE SEQUENCE [LARGE SCALE GENOMIC DNA]</scope>
    <source>
        <strain evidence="2 3">DSM 45928</strain>
    </source>
</reference>
<dbReference type="SUPFAM" id="SSF56112">
    <property type="entry name" value="Protein kinase-like (PK-like)"/>
    <property type="match status" value="1"/>
</dbReference>
<dbReference type="OrthoDB" id="9797603at2"/>
<dbReference type="InterPro" id="IPR011009">
    <property type="entry name" value="Kinase-like_dom_sf"/>
</dbReference>
<dbReference type="GO" id="GO:0005524">
    <property type="term" value="F:ATP binding"/>
    <property type="evidence" value="ECO:0007669"/>
    <property type="project" value="UniProtKB-KW"/>
</dbReference>
<accession>A0A543ASC4</accession>
<dbReference type="RefSeq" id="WP_142035343.1">
    <property type="nucleotide sequence ID" value="NZ_JBHTGS010000001.1"/>
</dbReference>
<dbReference type="AlphaFoldDB" id="A0A543ASC4"/>